<name>A0AAF0U271_SOLVR</name>
<keyword evidence="3" id="KW-1185">Reference proteome</keyword>
<feature type="compositionally biased region" description="Low complexity" evidence="1">
    <location>
        <begin position="16"/>
        <end position="27"/>
    </location>
</feature>
<evidence type="ECO:0000313" key="2">
    <source>
        <dbReference type="EMBL" id="WMV37913.1"/>
    </source>
</evidence>
<organism evidence="2 3">
    <name type="scientific">Solanum verrucosum</name>
    <dbReference type="NCBI Taxonomy" id="315347"/>
    <lineage>
        <taxon>Eukaryota</taxon>
        <taxon>Viridiplantae</taxon>
        <taxon>Streptophyta</taxon>
        <taxon>Embryophyta</taxon>
        <taxon>Tracheophyta</taxon>
        <taxon>Spermatophyta</taxon>
        <taxon>Magnoliopsida</taxon>
        <taxon>eudicotyledons</taxon>
        <taxon>Gunneridae</taxon>
        <taxon>Pentapetalae</taxon>
        <taxon>asterids</taxon>
        <taxon>lamiids</taxon>
        <taxon>Solanales</taxon>
        <taxon>Solanaceae</taxon>
        <taxon>Solanoideae</taxon>
        <taxon>Solaneae</taxon>
        <taxon>Solanum</taxon>
    </lineage>
</organism>
<accession>A0AAF0U271</accession>
<sequence>MSCIVPQRSSGHGRPQFRQSFSGQGSSNAMAPKFNKENVSNHNPQGGDGNEYFIPTCQKCLKSHSGKCLAGMDSSCAKNGHKIRDYPLLATKGRDVFPDIPPGRENALWIGLSFVMMQNGKVIAYGSSVDCSGDQQHATVANRPVDSRSTTTTDKKAKEQGKDITGQKGAEKMKKAEEVKDENRQSHWATRRVALGLA</sequence>
<dbReference type="EMBL" id="CP133618">
    <property type="protein sequence ID" value="WMV37913.1"/>
    <property type="molecule type" value="Genomic_DNA"/>
</dbReference>
<evidence type="ECO:0000256" key="1">
    <source>
        <dbReference type="SAM" id="MobiDB-lite"/>
    </source>
</evidence>
<feature type="compositionally biased region" description="Basic and acidic residues" evidence="1">
    <location>
        <begin position="169"/>
        <end position="185"/>
    </location>
</feature>
<feature type="compositionally biased region" description="Basic and acidic residues" evidence="1">
    <location>
        <begin position="153"/>
        <end position="162"/>
    </location>
</feature>
<evidence type="ECO:0000313" key="3">
    <source>
        <dbReference type="Proteomes" id="UP001234989"/>
    </source>
</evidence>
<feature type="region of interest" description="Disordered" evidence="1">
    <location>
        <begin position="1"/>
        <end position="43"/>
    </location>
</feature>
<gene>
    <name evidence="2" type="ORF">MTR67_031298</name>
</gene>
<protein>
    <submittedName>
        <fullName evidence="2">Uncharacterized protein</fullName>
    </submittedName>
</protein>
<dbReference type="AlphaFoldDB" id="A0AAF0U271"/>
<proteinExistence type="predicted"/>
<feature type="region of interest" description="Disordered" evidence="1">
    <location>
        <begin position="137"/>
        <end position="190"/>
    </location>
</feature>
<reference evidence="2" key="1">
    <citation type="submission" date="2023-08" db="EMBL/GenBank/DDBJ databases">
        <title>A de novo genome assembly of Solanum verrucosum Schlechtendal, a Mexican diploid species geographically isolated from the other diploid A-genome species in potato relatives.</title>
        <authorList>
            <person name="Hosaka K."/>
        </authorList>
    </citation>
    <scope>NUCLEOTIDE SEQUENCE</scope>
    <source>
        <tissue evidence="2">Young leaves</tissue>
    </source>
</reference>
<dbReference type="Proteomes" id="UP001234989">
    <property type="component" value="Chromosome 7"/>
</dbReference>